<feature type="domain" description="Bacterial bifunctional deaminase-reductase C-terminal" evidence="13">
    <location>
        <begin position="249"/>
        <end position="424"/>
    </location>
</feature>
<evidence type="ECO:0000256" key="10">
    <source>
        <dbReference type="ARBA" id="ARBA00049295"/>
    </source>
</evidence>
<feature type="binding site" evidence="11">
    <location>
        <position position="127"/>
    </location>
    <ligand>
        <name>GTP</name>
        <dbReference type="ChEBI" id="CHEBI:37565"/>
    </ligand>
</feature>
<accession>A0A1R4GQT0</accession>
<sequence length="476" mass="51302">MSLDFLTSDGTPGVTRLVSTHLPTRHGDFQLLGYRDATGIDHVALTRGDVSATGGPAPLVRLHSECLTGDALGSYRCDCGEQLDAALQAIAHAGRGVLIYVRGHEGRGIGLMDKLRAYALQDSGVDTVDANTRLGVPVDARDYVQSAQILHELGSTRIRLLSSNPAKQMALEGLDIEVESRMRLNVADRAENSAYLATKRARMNHDSPPDRDAWDLLVDGRLPEGALSPDEEDLVLRYGPLVDGNPALVIAQLGQSLDGFIASRTGDACFVTGEEDRKHLHRLRALVDAVVVGAGTVQADDCQLTVRAVSGQNPVRVVVDPHARIPHTTTVLTDPRSRTFWLVGPDAVVPEEVEPHVSVHRFTEEADFEPASILRFLSGQGFDRVLIEGGGLTVSRFLRAGSLDRLYLTSAPLLVGDGVPGIRFDGTDALSGALSAPIRRFVLGDDVCTEFDFSSMRAATEPTQRAEQQDDTTGQH</sequence>
<evidence type="ECO:0000256" key="5">
    <source>
        <dbReference type="ARBA" id="ARBA00022741"/>
    </source>
</evidence>
<feature type="binding site" evidence="11">
    <location>
        <begin position="105"/>
        <end position="107"/>
    </location>
    <ligand>
        <name>GTP</name>
        <dbReference type="ChEBI" id="CHEBI:37565"/>
    </ligand>
</feature>
<keyword evidence="5 11" id="KW-0547">Nucleotide-binding</keyword>
<dbReference type="RefSeq" id="WP_087000117.1">
    <property type="nucleotide sequence ID" value="NZ_FUHW01000040.1"/>
</dbReference>
<organism evidence="14 15">
    <name type="scientific">Arthrobacter rhombi</name>
    <dbReference type="NCBI Taxonomy" id="71253"/>
    <lineage>
        <taxon>Bacteria</taxon>
        <taxon>Bacillati</taxon>
        <taxon>Actinomycetota</taxon>
        <taxon>Actinomycetes</taxon>
        <taxon>Micrococcales</taxon>
        <taxon>Micrococcaceae</taxon>
        <taxon>Arthrobacter</taxon>
    </lineage>
</organism>
<name>A0A1R4GQT0_9MICC</name>
<dbReference type="CDD" id="cd00641">
    <property type="entry name" value="GTP_cyclohydro2"/>
    <property type="match status" value="1"/>
</dbReference>
<dbReference type="InterPro" id="IPR032677">
    <property type="entry name" value="GTP_cyclohydro_II"/>
</dbReference>
<dbReference type="GO" id="GO:0008703">
    <property type="term" value="F:5-amino-6-(5-phosphoribosylamino)uracil reductase activity"/>
    <property type="evidence" value="ECO:0007669"/>
    <property type="project" value="InterPro"/>
</dbReference>
<evidence type="ECO:0000259" key="12">
    <source>
        <dbReference type="Pfam" id="PF00925"/>
    </source>
</evidence>
<dbReference type="HAMAP" id="MF_00179">
    <property type="entry name" value="RibA"/>
    <property type="match status" value="1"/>
</dbReference>
<dbReference type="GO" id="GO:0008270">
    <property type="term" value="F:zinc ion binding"/>
    <property type="evidence" value="ECO:0007669"/>
    <property type="project" value="UniProtKB-UniRule"/>
</dbReference>
<feature type="binding site" evidence="11">
    <location>
        <position position="82"/>
    </location>
    <ligand>
        <name>GTP</name>
        <dbReference type="ChEBI" id="CHEBI:37565"/>
    </ligand>
</feature>
<dbReference type="Proteomes" id="UP000195913">
    <property type="component" value="Unassembled WGS sequence"/>
</dbReference>
<evidence type="ECO:0000259" key="13">
    <source>
        <dbReference type="Pfam" id="PF01872"/>
    </source>
</evidence>
<keyword evidence="6 11" id="KW-0378">Hydrolase</keyword>
<feature type="active site" description="Proton acceptor" evidence="11">
    <location>
        <position position="139"/>
    </location>
</feature>
<comment type="catalytic activity">
    <reaction evidence="10 11">
        <text>GTP + 4 H2O = 2,5-diamino-6-hydroxy-4-(5-phosphoribosylamino)-pyrimidine + formate + 2 phosphate + 3 H(+)</text>
        <dbReference type="Rhea" id="RHEA:23704"/>
        <dbReference type="ChEBI" id="CHEBI:15377"/>
        <dbReference type="ChEBI" id="CHEBI:15378"/>
        <dbReference type="ChEBI" id="CHEBI:15740"/>
        <dbReference type="ChEBI" id="CHEBI:37565"/>
        <dbReference type="ChEBI" id="CHEBI:43474"/>
        <dbReference type="ChEBI" id="CHEBI:58614"/>
        <dbReference type="EC" id="3.5.4.25"/>
    </reaction>
</comment>
<comment type="similarity">
    <text evidence="11">Belongs to the GTP cyclohydrolase II family.</text>
</comment>
<evidence type="ECO:0000313" key="15">
    <source>
        <dbReference type="Proteomes" id="UP000195913"/>
    </source>
</evidence>
<keyword evidence="7 11" id="KW-0862">Zinc</keyword>
<comment type="similarity">
    <text evidence="2">In the N-terminal section; belongs to the DHBP synthase family.</text>
</comment>
<gene>
    <name evidence="11" type="primary">ribA</name>
    <name evidence="14" type="ORF">FM101_12525</name>
</gene>
<dbReference type="InterPro" id="IPR024072">
    <property type="entry name" value="DHFR-like_dom_sf"/>
</dbReference>
<dbReference type="Gene3D" id="3.40.50.10990">
    <property type="entry name" value="GTP cyclohydrolase II"/>
    <property type="match status" value="1"/>
</dbReference>
<evidence type="ECO:0000256" key="7">
    <source>
        <dbReference type="ARBA" id="ARBA00022833"/>
    </source>
</evidence>
<evidence type="ECO:0000256" key="2">
    <source>
        <dbReference type="ARBA" id="ARBA00005520"/>
    </source>
</evidence>
<dbReference type="UniPathway" id="UPA00275">
    <property type="reaction ID" value="UER00400"/>
</dbReference>
<evidence type="ECO:0000256" key="3">
    <source>
        <dbReference type="ARBA" id="ARBA00022619"/>
    </source>
</evidence>
<keyword evidence="4 11" id="KW-0479">Metal-binding</keyword>
<dbReference type="PANTHER" id="PTHR21327:SF18">
    <property type="entry name" value="3,4-DIHYDROXY-2-BUTANONE 4-PHOSPHATE SYNTHASE"/>
    <property type="match status" value="1"/>
</dbReference>
<feature type="binding site" evidence="11">
    <location>
        <position position="162"/>
    </location>
    <ligand>
        <name>GTP</name>
        <dbReference type="ChEBI" id="CHEBI:37565"/>
    </ligand>
</feature>
<dbReference type="SUPFAM" id="SSF53597">
    <property type="entry name" value="Dihydrofolate reductase-like"/>
    <property type="match status" value="1"/>
</dbReference>
<evidence type="ECO:0000313" key="14">
    <source>
        <dbReference type="EMBL" id="SJM70527.1"/>
    </source>
</evidence>
<comment type="cofactor">
    <cofactor evidence="11">
        <name>Zn(2+)</name>
        <dbReference type="ChEBI" id="CHEBI:29105"/>
    </cofactor>
    <text evidence="11">Binds 1 zinc ion per subunit.</text>
</comment>
<dbReference type="PANTHER" id="PTHR21327">
    <property type="entry name" value="GTP CYCLOHYDROLASE II-RELATED"/>
    <property type="match status" value="1"/>
</dbReference>
<dbReference type="InterPro" id="IPR002734">
    <property type="entry name" value="RibDG_C"/>
</dbReference>
<keyword evidence="15" id="KW-1185">Reference proteome</keyword>
<evidence type="ECO:0000256" key="11">
    <source>
        <dbReference type="HAMAP-Rule" id="MF_00179"/>
    </source>
</evidence>
<dbReference type="SUPFAM" id="SSF142695">
    <property type="entry name" value="RibA-like"/>
    <property type="match status" value="1"/>
</dbReference>
<evidence type="ECO:0000256" key="9">
    <source>
        <dbReference type="ARBA" id="ARBA00043932"/>
    </source>
</evidence>
<feature type="active site" description="Nucleophile" evidence="11">
    <location>
        <position position="141"/>
    </location>
</feature>
<keyword evidence="14" id="KW-0456">Lyase</keyword>
<feature type="binding site" evidence="11">
    <location>
        <position position="77"/>
    </location>
    <ligand>
        <name>Zn(2+)</name>
        <dbReference type="ChEBI" id="CHEBI:29105"/>
        <note>catalytic</note>
    </ligand>
</feature>
<feature type="binding site" evidence="11">
    <location>
        <position position="167"/>
    </location>
    <ligand>
        <name>GTP</name>
        <dbReference type="ChEBI" id="CHEBI:37565"/>
    </ligand>
</feature>
<protein>
    <recommendedName>
        <fullName evidence="11">GTP cyclohydrolase-2</fullName>
        <ecNumber evidence="11">3.5.4.25</ecNumber>
    </recommendedName>
    <alternativeName>
        <fullName evidence="11">GTP cyclohydrolase II</fullName>
    </alternativeName>
</protein>
<evidence type="ECO:0000256" key="4">
    <source>
        <dbReference type="ARBA" id="ARBA00022723"/>
    </source>
</evidence>
<evidence type="ECO:0000256" key="6">
    <source>
        <dbReference type="ARBA" id="ARBA00022801"/>
    </source>
</evidence>
<keyword evidence="3 11" id="KW-0686">Riboflavin biosynthesis</keyword>
<feature type="binding site" evidence="11">
    <location>
        <position position="79"/>
    </location>
    <ligand>
        <name>Zn(2+)</name>
        <dbReference type="ChEBI" id="CHEBI:29105"/>
        <note>catalytic</note>
    </ligand>
</feature>
<comment type="function">
    <text evidence="9 11">Catalyzes the conversion of GTP to 2,5-diamino-6-ribosylamino-4(3H)-pyrimidinone 5'-phosphate (DARP), formate and pyrophosphate.</text>
</comment>
<evidence type="ECO:0000256" key="1">
    <source>
        <dbReference type="ARBA" id="ARBA00004853"/>
    </source>
</evidence>
<dbReference type="InterPro" id="IPR000926">
    <property type="entry name" value="RibA"/>
</dbReference>
<dbReference type="GO" id="GO:0003935">
    <property type="term" value="F:GTP cyclohydrolase II activity"/>
    <property type="evidence" value="ECO:0007669"/>
    <property type="project" value="UniProtKB-UniRule"/>
</dbReference>
<dbReference type="GO" id="GO:0005525">
    <property type="term" value="F:GTP binding"/>
    <property type="evidence" value="ECO:0007669"/>
    <property type="project" value="UniProtKB-KW"/>
</dbReference>
<reference evidence="14 15" key="1">
    <citation type="submission" date="2017-02" db="EMBL/GenBank/DDBJ databases">
        <authorList>
            <person name="Peterson S.W."/>
        </authorList>
    </citation>
    <scope>NUCLEOTIDE SEQUENCE [LARGE SCALE GENOMIC DNA]</scope>
    <source>
        <strain evidence="14 15">B Ar 00.02</strain>
    </source>
</reference>
<dbReference type="InterPro" id="IPR036144">
    <property type="entry name" value="RibA-like_sf"/>
</dbReference>
<evidence type="ECO:0000256" key="8">
    <source>
        <dbReference type="ARBA" id="ARBA00023134"/>
    </source>
</evidence>
<feature type="domain" description="GTP cyclohydrolase II" evidence="12">
    <location>
        <begin position="17"/>
        <end position="182"/>
    </location>
</feature>
<dbReference type="FunFam" id="3.40.50.10990:FF:000001">
    <property type="entry name" value="Riboflavin biosynthesis protein RibBA"/>
    <property type="match status" value="1"/>
</dbReference>
<feature type="binding site" evidence="11">
    <location>
        <position position="66"/>
    </location>
    <ligand>
        <name>Zn(2+)</name>
        <dbReference type="ChEBI" id="CHEBI:29105"/>
        <note>catalytic</note>
    </ligand>
</feature>
<dbReference type="AlphaFoldDB" id="A0A1R4GQT0"/>
<dbReference type="GO" id="GO:0005829">
    <property type="term" value="C:cytosol"/>
    <property type="evidence" value="ECO:0007669"/>
    <property type="project" value="TreeGrafter"/>
</dbReference>
<dbReference type="NCBIfam" id="NF001591">
    <property type="entry name" value="PRK00393.1"/>
    <property type="match status" value="1"/>
</dbReference>
<keyword evidence="8 11" id="KW-0342">GTP-binding</keyword>
<dbReference type="Pfam" id="PF01872">
    <property type="entry name" value="RibD_C"/>
    <property type="match status" value="1"/>
</dbReference>
<comment type="pathway">
    <text evidence="1 11">Cofactor biosynthesis; riboflavin biosynthesis; 5-amino-6-(D-ribitylamino)uracil from GTP: step 1/4.</text>
</comment>
<dbReference type="NCBIfam" id="TIGR00505">
    <property type="entry name" value="ribA"/>
    <property type="match status" value="1"/>
</dbReference>
<feature type="binding site" evidence="11">
    <location>
        <begin position="61"/>
        <end position="65"/>
    </location>
    <ligand>
        <name>GTP</name>
        <dbReference type="ChEBI" id="CHEBI:37565"/>
    </ligand>
</feature>
<proteinExistence type="inferred from homology"/>
<dbReference type="GO" id="GO:0009231">
    <property type="term" value="P:riboflavin biosynthetic process"/>
    <property type="evidence" value="ECO:0007669"/>
    <property type="project" value="UniProtKB-UniRule"/>
</dbReference>
<dbReference type="Pfam" id="PF00925">
    <property type="entry name" value="GTP_cyclohydro2"/>
    <property type="match status" value="1"/>
</dbReference>
<dbReference type="EMBL" id="FUHW01000040">
    <property type="protein sequence ID" value="SJM70527.1"/>
    <property type="molecule type" value="Genomic_DNA"/>
</dbReference>
<dbReference type="GO" id="GO:0008686">
    <property type="term" value="F:3,4-dihydroxy-2-butanone-4-phosphate synthase activity"/>
    <property type="evidence" value="ECO:0007669"/>
    <property type="project" value="TreeGrafter"/>
</dbReference>
<dbReference type="EC" id="3.5.4.25" evidence="11"/>
<dbReference type="Gene3D" id="3.40.430.10">
    <property type="entry name" value="Dihydrofolate Reductase, subunit A"/>
    <property type="match status" value="1"/>
</dbReference>